<gene>
    <name evidence="1" type="ORF">M3Q_pABCC28</name>
</gene>
<protein>
    <submittedName>
        <fullName evidence="1">Uncharacterized protein</fullName>
    </submittedName>
</protein>
<evidence type="ECO:0000313" key="1">
    <source>
        <dbReference type="EMBL" id="AII26431.1"/>
    </source>
</evidence>
<dbReference type="EMBL" id="KF889012">
    <property type="protein sequence ID" value="AII26431.1"/>
    <property type="molecule type" value="Genomic_DNA"/>
</dbReference>
<keyword evidence="1" id="KW-0614">Plasmid</keyword>
<geneLocation type="plasmid" evidence="1">
    <name>pAB_CC</name>
</geneLocation>
<accession>A0A076G4R9</accession>
<dbReference type="RefSeq" id="WP_032011242.1">
    <property type="nucleotide sequence ID" value="NZ_KF889012.1"/>
</dbReference>
<name>A0A076G4R9_ACIBA</name>
<organism evidence="1">
    <name type="scientific">Acinetobacter baumannii TYTH-1</name>
    <dbReference type="NCBI Taxonomy" id="1100841"/>
    <lineage>
        <taxon>Bacteria</taxon>
        <taxon>Pseudomonadati</taxon>
        <taxon>Pseudomonadota</taxon>
        <taxon>Gammaproteobacteria</taxon>
        <taxon>Moraxellales</taxon>
        <taxon>Moraxellaceae</taxon>
        <taxon>Acinetobacter</taxon>
        <taxon>Acinetobacter calcoaceticus/baumannii complex</taxon>
    </lineage>
</organism>
<proteinExistence type="predicted"/>
<reference evidence="1" key="1">
    <citation type="submission" date="2013-11" db="EMBL/GenBank/DDBJ databases">
        <authorList>
            <person name="Liu C.-C."/>
            <person name="Tang C.Y."/>
            <person name="Kuo H.-Y."/>
            <person name="Chang K.-C."/>
            <person name="Liou M.-L."/>
        </authorList>
    </citation>
    <scope>NUCLEOTIDE SEQUENCE</scope>
    <source>
        <strain evidence="1">TYTH-1</strain>
        <plasmid evidence="1">pAB_CC</plasmid>
    </source>
</reference>
<sequence length="94" mass="11011">MYAIVDTNMNVIDASICKIKLEYKLADKLFWIAHNFGRQAEGVKQDEFEIDELSDPEVCNAIHMAYQNAFDYKKNEISDSYKIVKWDSKQAIWI</sequence>
<reference evidence="1" key="2">
    <citation type="journal article" date="2014" name="Genomics">
        <title>Prevalence and mapping of a plasmid encoding a type IV secretion system in Acinetobacter baumannii.</title>
        <authorList>
            <person name="Liu C.C."/>
            <person name="Kuo H.Y."/>
            <person name="Tang C.Y."/>
            <person name="Chang K.C."/>
            <person name="Liou M.L."/>
        </authorList>
    </citation>
    <scope>NUCLEOTIDE SEQUENCE</scope>
    <source>
        <strain evidence="1">TYTH-1</strain>
        <plasmid evidence="1">pAB_CC</plasmid>
    </source>
</reference>
<dbReference type="AlphaFoldDB" id="A0A076G4R9"/>